<dbReference type="InterPro" id="IPR029016">
    <property type="entry name" value="GAF-like_dom_sf"/>
</dbReference>
<dbReference type="Gene3D" id="1.10.10.10">
    <property type="entry name" value="Winged helix-like DNA-binding domain superfamily/Winged helix DNA-binding domain"/>
    <property type="match status" value="1"/>
</dbReference>
<dbReference type="Pfam" id="PF09339">
    <property type="entry name" value="HTH_IclR"/>
    <property type="match status" value="1"/>
</dbReference>
<dbReference type="OrthoDB" id="9807558at2"/>
<evidence type="ECO:0000256" key="3">
    <source>
        <dbReference type="ARBA" id="ARBA00023163"/>
    </source>
</evidence>
<evidence type="ECO:0000313" key="7">
    <source>
        <dbReference type="Proteomes" id="UP000295530"/>
    </source>
</evidence>
<dbReference type="GO" id="GO:0003700">
    <property type="term" value="F:DNA-binding transcription factor activity"/>
    <property type="evidence" value="ECO:0007669"/>
    <property type="project" value="TreeGrafter"/>
</dbReference>
<keyword evidence="1" id="KW-0805">Transcription regulation</keyword>
<dbReference type="InterPro" id="IPR036390">
    <property type="entry name" value="WH_DNA-bd_sf"/>
</dbReference>
<evidence type="ECO:0000313" key="6">
    <source>
        <dbReference type="EMBL" id="TDN60041.1"/>
    </source>
</evidence>
<dbReference type="Pfam" id="PF01614">
    <property type="entry name" value="IclR_C"/>
    <property type="match status" value="1"/>
</dbReference>
<dbReference type="InterPro" id="IPR014757">
    <property type="entry name" value="Tscrpt_reg_IclR_C"/>
</dbReference>
<feature type="domain" description="IclR-ED" evidence="5">
    <location>
        <begin position="79"/>
        <end position="259"/>
    </location>
</feature>
<feature type="domain" description="HTH iclR-type" evidence="4">
    <location>
        <begin position="17"/>
        <end position="78"/>
    </location>
</feature>
<name>A0A4V3BPR8_SCAGO</name>
<dbReference type="GO" id="GO:0045892">
    <property type="term" value="P:negative regulation of DNA-templated transcription"/>
    <property type="evidence" value="ECO:0007669"/>
    <property type="project" value="TreeGrafter"/>
</dbReference>
<keyword evidence="2" id="KW-0238">DNA-binding</keyword>
<dbReference type="PROSITE" id="PS51078">
    <property type="entry name" value="ICLR_ED"/>
    <property type="match status" value="1"/>
</dbReference>
<gene>
    <name evidence="6" type="ORF">EC847_103222</name>
</gene>
<evidence type="ECO:0000256" key="2">
    <source>
        <dbReference type="ARBA" id="ARBA00023125"/>
    </source>
</evidence>
<dbReference type="InterPro" id="IPR050707">
    <property type="entry name" value="HTH_MetabolicPath_Reg"/>
</dbReference>
<accession>A0A4V3BPR8</accession>
<evidence type="ECO:0000256" key="1">
    <source>
        <dbReference type="ARBA" id="ARBA00023015"/>
    </source>
</evidence>
<comment type="caution">
    <text evidence="6">The sequence shown here is derived from an EMBL/GenBank/DDBJ whole genome shotgun (WGS) entry which is preliminary data.</text>
</comment>
<dbReference type="PROSITE" id="PS51077">
    <property type="entry name" value="HTH_ICLR"/>
    <property type="match status" value="1"/>
</dbReference>
<dbReference type="PANTHER" id="PTHR30136">
    <property type="entry name" value="HELIX-TURN-HELIX TRANSCRIPTIONAL REGULATOR, ICLR FAMILY"/>
    <property type="match status" value="1"/>
</dbReference>
<protein>
    <submittedName>
        <fullName evidence="6">IclR family transcriptional regulator</fullName>
    </submittedName>
</protein>
<dbReference type="EMBL" id="SNVX01000003">
    <property type="protein sequence ID" value="TDN60041.1"/>
    <property type="molecule type" value="Genomic_DNA"/>
</dbReference>
<dbReference type="Gene3D" id="3.30.450.40">
    <property type="match status" value="1"/>
</dbReference>
<sequence length="260" mass="28693">MAENKPEVESAEDRYRAPALDKGLDILEKLAELEEGLSQAEIAAALERKPNEIYRMLDRLVKRGYVVRTSVDQYQLSLKLFELAHRQSPMRRLVAQSIPHLRTFAEAAQQGCHIALYERGGLTAIAQVDAPGYWGFGIRVGARFAVRDSSSGHVLLAFASPQEQQFMLQQSEQSDGTLSEAMVNKLAEIREQGYEIMPSQQVEGVYNIAVPLLNSGGQAIAALACPWVKHLDHMNNPSCDAVLQLLFTTAENIRSGGVDA</sequence>
<dbReference type="RefSeq" id="WP_133460722.1">
    <property type="nucleotide sequence ID" value="NZ_SNVX01000003.1"/>
</dbReference>
<evidence type="ECO:0000259" key="5">
    <source>
        <dbReference type="PROSITE" id="PS51078"/>
    </source>
</evidence>
<proteinExistence type="predicted"/>
<dbReference type="PANTHER" id="PTHR30136:SF7">
    <property type="entry name" value="HTH-TYPE TRANSCRIPTIONAL REGULATOR KDGR-RELATED"/>
    <property type="match status" value="1"/>
</dbReference>
<dbReference type="SMART" id="SM00346">
    <property type="entry name" value="HTH_ICLR"/>
    <property type="match status" value="1"/>
</dbReference>
<dbReference type="SUPFAM" id="SSF55781">
    <property type="entry name" value="GAF domain-like"/>
    <property type="match status" value="1"/>
</dbReference>
<dbReference type="InterPro" id="IPR036388">
    <property type="entry name" value="WH-like_DNA-bd_sf"/>
</dbReference>
<keyword evidence="3" id="KW-0804">Transcription</keyword>
<organism evidence="6 7">
    <name type="scientific">Scandinavium goeteborgense</name>
    <dbReference type="NCBI Taxonomy" id="1851514"/>
    <lineage>
        <taxon>Bacteria</taxon>
        <taxon>Pseudomonadati</taxon>
        <taxon>Pseudomonadota</taxon>
        <taxon>Gammaproteobacteria</taxon>
        <taxon>Enterobacterales</taxon>
        <taxon>Enterobacteriaceae</taxon>
        <taxon>Scandinavium</taxon>
    </lineage>
</organism>
<dbReference type="InterPro" id="IPR005471">
    <property type="entry name" value="Tscrpt_reg_IclR_N"/>
</dbReference>
<reference evidence="6 7" key="1">
    <citation type="submission" date="2019-03" db="EMBL/GenBank/DDBJ databases">
        <title>Genomic analyses of the natural microbiome of Caenorhabditis elegans.</title>
        <authorList>
            <person name="Samuel B."/>
        </authorList>
    </citation>
    <scope>NUCLEOTIDE SEQUENCE [LARGE SCALE GENOMIC DNA]</scope>
    <source>
        <strain evidence="6 7">BIGb0156</strain>
    </source>
</reference>
<keyword evidence="7" id="KW-1185">Reference proteome</keyword>
<dbReference type="Proteomes" id="UP000295530">
    <property type="component" value="Unassembled WGS sequence"/>
</dbReference>
<evidence type="ECO:0000259" key="4">
    <source>
        <dbReference type="PROSITE" id="PS51077"/>
    </source>
</evidence>
<dbReference type="GO" id="GO:0003677">
    <property type="term" value="F:DNA binding"/>
    <property type="evidence" value="ECO:0007669"/>
    <property type="project" value="UniProtKB-KW"/>
</dbReference>
<dbReference type="AlphaFoldDB" id="A0A4V3BPR8"/>
<dbReference type="SUPFAM" id="SSF46785">
    <property type="entry name" value="Winged helix' DNA-binding domain"/>
    <property type="match status" value="1"/>
</dbReference>